<keyword evidence="1 4" id="KW-0489">Methyltransferase</keyword>
<dbReference type="GO" id="GO:0009307">
    <property type="term" value="P:DNA restriction-modification system"/>
    <property type="evidence" value="ECO:0007669"/>
    <property type="project" value="InterPro"/>
</dbReference>
<dbReference type="EMBL" id="JACHHQ010000001">
    <property type="protein sequence ID" value="MBB5198921.1"/>
    <property type="molecule type" value="Genomic_DNA"/>
</dbReference>
<evidence type="ECO:0000313" key="4">
    <source>
        <dbReference type="EMBL" id="MBB5198921.1"/>
    </source>
</evidence>
<dbReference type="Gene3D" id="3.40.50.150">
    <property type="entry name" value="Vaccinia Virus protein VP39"/>
    <property type="match status" value="1"/>
</dbReference>
<dbReference type="Proteomes" id="UP000571084">
    <property type="component" value="Unassembled WGS sequence"/>
</dbReference>
<dbReference type="SUPFAM" id="SSF53335">
    <property type="entry name" value="S-adenosyl-L-methionine-dependent methyltransferases"/>
    <property type="match status" value="1"/>
</dbReference>
<name>A0A840RQN3_9BURK</name>
<keyword evidence="5" id="KW-1185">Reference proteome</keyword>
<keyword evidence="3" id="KW-0949">S-adenosyl-L-methionine</keyword>
<dbReference type="GO" id="GO:0009007">
    <property type="term" value="F:site-specific DNA-methyltransferase (adenine-specific) activity"/>
    <property type="evidence" value="ECO:0007669"/>
    <property type="project" value="UniProtKB-EC"/>
</dbReference>
<evidence type="ECO:0000256" key="1">
    <source>
        <dbReference type="ARBA" id="ARBA00022603"/>
    </source>
</evidence>
<evidence type="ECO:0000313" key="5">
    <source>
        <dbReference type="Proteomes" id="UP000571084"/>
    </source>
</evidence>
<protein>
    <submittedName>
        <fullName evidence="4">Site-specific DNA-adenine methylase</fullName>
    </submittedName>
</protein>
<dbReference type="GO" id="GO:0006298">
    <property type="term" value="P:mismatch repair"/>
    <property type="evidence" value="ECO:0007669"/>
    <property type="project" value="TreeGrafter"/>
</dbReference>
<dbReference type="GO" id="GO:0032259">
    <property type="term" value="P:methylation"/>
    <property type="evidence" value="ECO:0007669"/>
    <property type="project" value="UniProtKB-KW"/>
</dbReference>
<evidence type="ECO:0000256" key="2">
    <source>
        <dbReference type="ARBA" id="ARBA00022679"/>
    </source>
</evidence>
<dbReference type="PANTHER" id="PTHR30481:SF4">
    <property type="entry name" value="SITE-SPECIFIC DNA-METHYLTRANSFERASE (ADENINE-SPECIFIC)"/>
    <property type="match status" value="1"/>
</dbReference>
<dbReference type="GO" id="GO:0043565">
    <property type="term" value="F:sequence-specific DNA binding"/>
    <property type="evidence" value="ECO:0007669"/>
    <property type="project" value="TreeGrafter"/>
</dbReference>
<dbReference type="GO" id="GO:1904047">
    <property type="term" value="F:S-adenosyl-L-methionine binding"/>
    <property type="evidence" value="ECO:0007669"/>
    <property type="project" value="TreeGrafter"/>
</dbReference>
<dbReference type="Pfam" id="PF02086">
    <property type="entry name" value="MethyltransfD12"/>
    <property type="match status" value="1"/>
</dbReference>
<sequence length="118" mass="13503">MLRIEENLSAAHLRLSSTYIEKIDWAACITKYDRPHTFFYMDPPYWQTAGYGVDFGIEQYVRMAELMRTIKGKAILSINDHPDIRAIFGEFQMEEVGIDYMVGGGGKAAARIELIIYS</sequence>
<organism evidence="4 5">
    <name type="scientific">Glaciimonas immobilis</name>
    <dbReference type="NCBI Taxonomy" id="728004"/>
    <lineage>
        <taxon>Bacteria</taxon>
        <taxon>Pseudomonadati</taxon>
        <taxon>Pseudomonadota</taxon>
        <taxon>Betaproteobacteria</taxon>
        <taxon>Burkholderiales</taxon>
        <taxon>Oxalobacteraceae</taxon>
        <taxon>Glaciimonas</taxon>
    </lineage>
</organism>
<dbReference type="InterPro" id="IPR012327">
    <property type="entry name" value="MeTrfase_D12"/>
</dbReference>
<comment type="caution">
    <text evidence="4">The sequence shown here is derived from an EMBL/GenBank/DDBJ whole genome shotgun (WGS) entry which is preliminary data.</text>
</comment>
<dbReference type="PANTHER" id="PTHR30481">
    <property type="entry name" value="DNA ADENINE METHYLASE"/>
    <property type="match status" value="1"/>
</dbReference>
<gene>
    <name evidence="4" type="ORF">HNR39_000731</name>
</gene>
<dbReference type="InterPro" id="IPR029063">
    <property type="entry name" value="SAM-dependent_MTases_sf"/>
</dbReference>
<accession>A0A840RQN3</accession>
<dbReference type="AlphaFoldDB" id="A0A840RQN3"/>
<evidence type="ECO:0000256" key="3">
    <source>
        <dbReference type="ARBA" id="ARBA00022691"/>
    </source>
</evidence>
<keyword evidence="2" id="KW-0808">Transferase</keyword>
<proteinExistence type="predicted"/>
<reference evidence="4 5" key="1">
    <citation type="submission" date="2020-08" db="EMBL/GenBank/DDBJ databases">
        <title>Genomic Encyclopedia of Type Strains, Phase IV (KMG-IV): sequencing the most valuable type-strain genomes for metagenomic binning, comparative biology and taxonomic classification.</title>
        <authorList>
            <person name="Goeker M."/>
        </authorList>
    </citation>
    <scope>NUCLEOTIDE SEQUENCE [LARGE SCALE GENOMIC DNA]</scope>
    <source>
        <strain evidence="4 5">DSM 23240</strain>
    </source>
</reference>